<evidence type="ECO:0000259" key="2">
    <source>
        <dbReference type="Pfam" id="PF03432"/>
    </source>
</evidence>
<evidence type="ECO:0008006" key="8">
    <source>
        <dbReference type="Google" id="ProtNLM"/>
    </source>
</evidence>
<name>A0A223DRI3_ECOLX</name>
<organism evidence="7">
    <name type="scientific">Escherichia coli</name>
    <dbReference type="NCBI Taxonomy" id="562"/>
    <lineage>
        <taxon>Bacteria</taxon>
        <taxon>Pseudomonadati</taxon>
        <taxon>Pseudomonadota</taxon>
        <taxon>Gammaproteobacteria</taxon>
        <taxon>Enterobacterales</taxon>
        <taxon>Enterobacteriaceae</taxon>
        <taxon>Escherichia</taxon>
    </lineage>
</organism>
<dbReference type="InterPro" id="IPR049751">
    <property type="entry name" value="TraI/MobA_relaxases"/>
</dbReference>
<feature type="region of interest" description="Disordered" evidence="1">
    <location>
        <begin position="608"/>
        <end position="722"/>
    </location>
</feature>
<feature type="domain" description="TraI-like C-terminal" evidence="5">
    <location>
        <begin position="786"/>
        <end position="870"/>
    </location>
</feature>
<dbReference type="InterPro" id="IPR054462">
    <property type="entry name" value="TraI_M"/>
</dbReference>
<dbReference type="InterPro" id="IPR054461">
    <property type="entry name" value="TraI-like_C"/>
</dbReference>
<feature type="domain" description="Large polyvalent protein-associated" evidence="3">
    <location>
        <begin position="470"/>
        <end position="555"/>
    </location>
</feature>
<feature type="compositionally biased region" description="Basic and acidic residues" evidence="1">
    <location>
        <begin position="608"/>
        <end position="635"/>
    </location>
</feature>
<keyword evidence="7" id="KW-0614">Plasmid</keyword>
<dbReference type="Pfam" id="PF03432">
    <property type="entry name" value="Relaxase"/>
    <property type="match status" value="1"/>
</dbReference>
<dbReference type="Pfam" id="PF18821">
    <property type="entry name" value="LPD7"/>
    <property type="match status" value="1"/>
</dbReference>
<evidence type="ECO:0000313" key="7">
    <source>
        <dbReference type="EMBL" id="ASS85599.1"/>
    </source>
</evidence>
<dbReference type="InterPro" id="IPR040677">
    <property type="entry name" value="LPD7"/>
</dbReference>
<proteinExistence type="predicted"/>
<dbReference type="Pfam" id="PF22287">
    <property type="entry name" value="TraI-like_C"/>
    <property type="match status" value="1"/>
</dbReference>
<accession>A0A223DRI3</accession>
<feature type="domain" description="MobA/VirD2-like nuclease" evidence="2">
    <location>
        <begin position="22"/>
        <end position="155"/>
    </location>
</feature>
<dbReference type="Pfam" id="PF18974">
    <property type="entry name" value="DUF5710"/>
    <property type="match status" value="1"/>
</dbReference>
<dbReference type="InterPro" id="IPR005094">
    <property type="entry name" value="Endonuclease_MobA/VirD2"/>
</dbReference>
<evidence type="ECO:0000259" key="5">
    <source>
        <dbReference type="Pfam" id="PF22287"/>
    </source>
</evidence>
<sequence>MISRHIPMRNVKKSSFVELAKYLQDPQNKQERVGVIKVTNCHQENILDAARYDIEPTQRRNTRSEGDKTYHLVISFRPGEKPSQEVLDAAEERICAAMGYADHQRVSAVHYDTDNVHIHIAINKIHPQTHNIHTPYNDYKTRSAVCLALEKEFGLESDNHRASKTRSENNAADMERHSGRESLLGWIKRECADQLKSAANWQELHQAMRQNGLELRQKGNGFVITGPDGLAVKASSVDRSLSRAALEKKLGSFESSVPDTKPSRPSPEAIKQRFGSAAHVKRPGDRPPPMRENRQVNLGDVPVMQINSGKRYEGKPLGSQGANTTELYGRYQSEQQRLTAARNEALRLAKVKRDRLIENAKRSGRLKRATIKLLKGPGVNKRYLYGLASKALGEELERANAIYKKDRQAAYDIHKRRTWADWLQFKAAGGDDEALKTLRQRNAQQARKEANILHGDKVKKDGRIPGLKPDSVTKEGTIIYRVGESAIRDGGKRLDVSRDAGDDGLHAALLMAKHRYGDKLTVNGSFEFKKRIVAVAAARELDVSFADPELEKLRQILTKKAAREREYIHIPFEKRGKARQAGAMWDTEKKSWFVGPYATRDRIENFIRMNEEKDNEQRRQRYAGTERTDAGRERSGNGNATGANEPGVTGRSTSADAGNGYGTSSSRRRTGTGDAVTTAGSQPGRSDDTRTGRSRAAEPNGERGHSKPNVARPGRQPPPTAKNRLRAMSELGMVRIAGGSEVLLQGNVSDQLEHKTAERADQLRRDMAGAGGITTPAEVKKPLSSAEKYINEREQKRLKGFDIPKHRGYNSTDKGLFEYAGQRKSGLETLALLKRDDEIVVMPVSDYTARRLSNLKVGESVTLTPSGSVRTTKGRSR</sequence>
<evidence type="ECO:0000259" key="3">
    <source>
        <dbReference type="Pfam" id="PF18821"/>
    </source>
</evidence>
<feature type="compositionally biased region" description="Basic and acidic residues" evidence="1">
    <location>
        <begin position="282"/>
        <end position="294"/>
    </location>
</feature>
<dbReference type="RefSeq" id="WP_048207647.1">
    <property type="nucleotide sequence ID" value="NZ_AP021897.1"/>
</dbReference>
<evidence type="ECO:0000256" key="1">
    <source>
        <dbReference type="SAM" id="MobiDB-lite"/>
    </source>
</evidence>
<protein>
    <recommendedName>
        <fullName evidence="8">Relaxase/mobilization nuclease domain-containing protein</fullName>
    </recommendedName>
</protein>
<geneLocation type="plasmid" evidence="7">
    <name>pHKSHmcr1_P2_p1</name>
</geneLocation>
<feature type="domain" description="TraI-like middle" evidence="6">
    <location>
        <begin position="168"/>
        <end position="255"/>
    </location>
</feature>
<dbReference type="AlphaFoldDB" id="A0A223DRI3"/>
<dbReference type="NCBIfam" id="NF041893">
    <property type="entry name" value="TraI_MobP_relax"/>
    <property type="match status" value="1"/>
</dbReference>
<feature type="domain" description="DUF5710" evidence="4">
    <location>
        <begin position="565"/>
        <end position="606"/>
    </location>
</feature>
<dbReference type="InterPro" id="IPR043764">
    <property type="entry name" value="DUF5710"/>
</dbReference>
<dbReference type="EMBL" id="MF136778">
    <property type="protein sequence ID" value="ASS85599.1"/>
    <property type="molecule type" value="Genomic_DNA"/>
</dbReference>
<reference evidence="7" key="1">
    <citation type="submission" date="2017-05" db="EMBL/GenBank/DDBJ databases">
        <title>A prospective study on human fecal carriage of Enterobacteriaceae possessing mcr-1 and mcr-2 genes in Hong Kong, with molecular characterization of IncP-1 and IncX4 types of mcr-1 plasmids coexisting in an Escherichia coli Sequence Type 201 isolate.</title>
        <authorList>
            <person name="Chan W.-S."/>
            <person name="Au C.-H."/>
            <person name="Ho D.N."/>
            <person name="Chan T.-L."/>
            <person name="Ma E.S.-K."/>
            <person name="Tang B.S.-F."/>
        </authorList>
    </citation>
    <scope>NUCLEOTIDE SEQUENCE</scope>
    <source>
        <strain evidence="7">HKSHmcr1_P2_EC</strain>
        <plasmid evidence="7">pHKSHmcr1_P2_p1</plasmid>
    </source>
</reference>
<evidence type="ECO:0000259" key="6">
    <source>
        <dbReference type="Pfam" id="PF22863"/>
    </source>
</evidence>
<feature type="region of interest" description="Disordered" evidence="1">
    <location>
        <begin position="252"/>
        <end position="294"/>
    </location>
</feature>
<dbReference type="Pfam" id="PF22863">
    <property type="entry name" value="TraI_middle"/>
    <property type="match status" value="1"/>
</dbReference>
<evidence type="ECO:0000259" key="4">
    <source>
        <dbReference type="Pfam" id="PF18974"/>
    </source>
</evidence>